<evidence type="ECO:0000313" key="7">
    <source>
        <dbReference type="Proteomes" id="UP000516046"/>
    </source>
</evidence>
<feature type="domain" description="HTH araC/xylS-type" evidence="5">
    <location>
        <begin position="175"/>
        <end position="273"/>
    </location>
</feature>
<evidence type="ECO:0000256" key="4">
    <source>
        <dbReference type="ARBA" id="ARBA00023163"/>
    </source>
</evidence>
<organism evidence="6 7">
    <name type="scientific">Caproicibacterium amylolyticum</name>
    <dbReference type="NCBI Taxonomy" id="2766537"/>
    <lineage>
        <taxon>Bacteria</taxon>
        <taxon>Bacillati</taxon>
        <taxon>Bacillota</taxon>
        <taxon>Clostridia</taxon>
        <taxon>Eubacteriales</taxon>
        <taxon>Oscillospiraceae</taxon>
        <taxon>Caproicibacterium</taxon>
    </lineage>
</organism>
<keyword evidence="3" id="KW-0010">Activator</keyword>
<dbReference type="PROSITE" id="PS00041">
    <property type="entry name" value="HTH_ARAC_FAMILY_1"/>
    <property type="match status" value="1"/>
</dbReference>
<dbReference type="SUPFAM" id="SSF51215">
    <property type="entry name" value="Regulatory protein AraC"/>
    <property type="match status" value="1"/>
</dbReference>
<dbReference type="AlphaFoldDB" id="A0A7G9WK94"/>
<dbReference type="PROSITE" id="PS01124">
    <property type="entry name" value="HTH_ARAC_FAMILY_2"/>
    <property type="match status" value="1"/>
</dbReference>
<dbReference type="InterPro" id="IPR009057">
    <property type="entry name" value="Homeodomain-like_sf"/>
</dbReference>
<dbReference type="SUPFAM" id="SSF46689">
    <property type="entry name" value="Homeodomain-like"/>
    <property type="match status" value="2"/>
</dbReference>
<evidence type="ECO:0000256" key="2">
    <source>
        <dbReference type="ARBA" id="ARBA00023125"/>
    </source>
</evidence>
<keyword evidence="2" id="KW-0238">DNA-binding</keyword>
<evidence type="ECO:0000313" key="6">
    <source>
        <dbReference type="EMBL" id="QNO19106.1"/>
    </source>
</evidence>
<evidence type="ECO:0000256" key="1">
    <source>
        <dbReference type="ARBA" id="ARBA00023015"/>
    </source>
</evidence>
<dbReference type="PROSITE" id="PS51257">
    <property type="entry name" value="PROKAR_LIPOPROTEIN"/>
    <property type="match status" value="1"/>
</dbReference>
<dbReference type="SMART" id="SM00342">
    <property type="entry name" value="HTH_ARAC"/>
    <property type="match status" value="1"/>
</dbReference>
<dbReference type="KEGG" id="caml:H6X83_05700"/>
<reference evidence="6 7" key="1">
    <citation type="submission" date="2020-08" db="EMBL/GenBank/DDBJ databases">
        <authorList>
            <person name="Ren C."/>
            <person name="Gu Y."/>
            <person name="Xu Y."/>
        </authorList>
    </citation>
    <scope>NUCLEOTIDE SEQUENCE [LARGE SCALE GENOMIC DNA]</scope>
    <source>
        <strain evidence="6 7">LBM18003</strain>
    </source>
</reference>
<dbReference type="InterPro" id="IPR020449">
    <property type="entry name" value="Tscrpt_reg_AraC-type_HTH"/>
</dbReference>
<dbReference type="CDD" id="cd06986">
    <property type="entry name" value="cupin_MmsR-like_N"/>
    <property type="match status" value="1"/>
</dbReference>
<keyword evidence="7" id="KW-1185">Reference proteome</keyword>
<evidence type="ECO:0000256" key="3">
    <source>
        <dbReference type="ARBA" id="ARBA00023159"/>
    </source>
</evidence>
<dbReference type="InterPro" id="IPR018062">
    <property type="entry name" value="HTH_AraC-typ_CS"/>
</dbReference>
<dbReference type="InterPro" id="IPR003313">
    <property type="entry name" value="AraC-bd"/>
</dbReference>
<dbReference type="Pfam" id="PF02311">
    <property type="entry name" value="AraC_binding"/>
    <property type="match status" value="1"/>
</dbReference>
<dbReference type="RefSeq" id="WP_212508175.1">
    <property type="nucleotide sequence ID" value="NZ_CP060696.1"/>
</dbReference>
<dbReference type="InterPro" id="IPR037923">
    <property type="entry name" value="HTH-like"/>
</dbReference>
<gene>
    <name evidence="6" type="ORF">H6X83_05700</name>
</gene>
<dbReference type="PANTHER" id="PTHR46796">
    <property type="entry name" value="HTH-TYPE TRANSCRIPTIONAL ACTIVATOR RHAS-RELATED"/>
    <property type="match status" value="1"/>
</dbReference>
<dbReference type="Gene3D" id="2.60.120.280">
    <property type="entry name" value="Regulatory protein AraC"/>
    <property type="match status" value="1"/>
</dbReference>
<sequence>MTEDGFRRSYKGESYNLGLAVYSCGLQRCRPSHSWGPAVRDHYLIHYIVRGKGRFTSGGKKWELQAGDAFLIQPSTIVSYEADLTYPWEYDWVGFNGSDAKHLLRQTGLLDMEPVFHCPPENRFHMLLADIIAVSGSSCSAEARMESGLLRFLAELMDTFGTHVPSSDNSYSYVQKAIQFIDRNYAGSIDIEKIAQSAGVSRSHLYRLFMAYINMPPNEYLTRYRINKAAAFLKDGGLTVGEAAYSAGFADQLYFSRVFKKYMGMPPSKFSGSTAKEGLLHGKE</sequence>
<accession>A0A7G9WK94</accession>
<name>A0A7G9WK94_9FIRM</name>
<dbReference type="GO" id="GO:0043565">
    <property type="term" value="F:sequence-specific DNA binding"/>
    <property type="evidence" value="ECO:0007669"/>
    <property type="project" value="InterPro"/>
</dbReference>
<dbReference type="InterPro" id="IPR050204">
    <property type="entry name" value="AraC_XylS_family_regulators"/>
</dbReference>
<proteinExistence type="predicted"/>
<dbReference type="InterPro" id="IPR018060">
    <property type="entry name" value="HTH_AraC"/>
</dbReference>
<dbReference type="Gene3D" id="1.10.10.60">
    <property type="entry name" value="Homeodomain-like"/>
    <property type="match status" value="2"/>
</dbReference>
<dbReference type="Proteomes" id="UP000516046">
    <property type="component" value="Chromosome"/>
</dbReference>
<dbReference type="Pfam" id="PF12833">
    <property type="entry name" value="HTH_18"/>
    <property type="match status" value="1"/>
</dbReference>
<keyword evidence="4" id="KW-0804">Transcription</keyword>
<evidence type="ECO:0000259" key="5">
    <source>
        <dbReference type="PROSITE" id="PS01124"/>
    </source>
</evidence>
<protein>
    <submittedName>
        <fullName evidence="6">AraC family transcriptional regulator</fullName>
    </submittedName>
</protein>
<dbReference type="PRINTS" id="PR00032">
    <property type="entry name" value="HTHARAC"/>
</dbReference>
<dbReference type="EMBL" id="CP060696">
    <property type="protein sequence ID" value="QNO19106.1"/>
    <property type="molecule type" value="Genomic_DNA"/>
</dbReference>
<keyword evidence="1" id="KW-0805">Transcription regulation</keyword>
<dbReference type="GO" id="GO:0003700">
    <property type="term" value="F:DNA-binding transcription factor activity"/>
    <property type="evidence" value="ECO:0007669"/>
    <property type="project" value="InterPro"/>
</dbReference>